<reference evidence="1 2" key="1">
    <citation type="journal article" date="2015" name="Genome Announc.">
        <title>Genomic Analysis of Broad-Host-Range Enterobacteriophage Av-05.</title>
        <authorList>
            <person name="Amarillas L."/>
            <person name="Lopez-Cuevas O."/>
            <person name="Leon-Felix J."/>
            <person name="Castro-Del Campo N."/>
            <person name="Gerba C.P."/>
            <person name="Chaidez C."/>
        </authorList>
    </citation>
    <scope>NUCLEOTIDE SEQUENCE [LARGE SCALE GENOMIC DNA]</scope>
</reference>
<accession>A0A076G6P8</accession>
<dbReference type="GeneID" id="22475376"/>
<dbReference type="KEGG" id="vg:22475376"/>
<name>A0A076G6P8_9CAUD</name>
<proteinExistence type="predicted"/>
<keyword evidence="2" id="KW-1185">Reference proteome</keyword>
<protein>
    <submittedName>
        <fullName evidence="1">Uncharacterized protein</fullName>
    </submittedName>
</protein>
<dbReference type="OrthoDB" id="21491at10239"/>
<dbReference type="Proteomes" id="UP000028961">
    <property type="component" value="Segment"/>
</dbReference>
<dbReference type="EMBL" id="KM190144">
    <property type="protein sequence ID" value="AII27578.1"/>
    <property type="molecule type" value="Genomic_DNA"/>
</dbReference>
<gene>
    <name evidence="1" type="ORF">Av05_0035</name>
</gene>
<organism evidence="1 2">
    <name type="scientific">Escherichia phage Av-05</name>
    <dbReference type="NCBI Taxonomy" id="1527519"/>
    <lineage>
        <taxon>Viruses</taxon>
        <taxon>Duplodnaviria</taxon>
        <taxon>Heunggongvirae</taxon>
        <taxon>Uroviricota</taxon>
        <taxon>Caudoviricetes</taxon>
        <taxon>Vequintavirinae</taxon>
        <taxon>Avunavirus</taxon>
        <taxon>Avunavirus Av05</taxon>
    </lineage>
</organism>
<evidence type="ECO:0000313" key="2">
    <source>
        <dbReference type="Proteomes" id="UP000028961"/>
    </source>
</evidence>
<sequence>MFGFIVLSCSLSVTAAKVECNYTVKETFNDEKSCNVYENNYKLGDGEQFGICDELKDGMKKGDKRPILVLKNNFSNHVDQFLRGE</sequence>
<dbReference type="RefSeq" id="YP_009111109.1">
    <property type="nucleotide sequence ID" value="NC_025830.1"/>
</dbReference>
<evidence type="ECO:0000313" key="1">
    <source>
        <dbReference type="EMBL" id="AII27578.1"/>
    </source>
</evidence>